<dbReference type="SUPFAM" id="SSF46785">
    <property type="entry name" value="Winged helix' DNA-binding domain"/>
    <property type="match status" value="1"/>
</dbReference>
<feature type="compositionally biased region" description="Low complexity" evidence="1">
    <location>
        <begin position="20"/>
        <end position="30"/>
    </location>
</feature>
<feature type="region of interest" description="Disordered" evidence="1">
    <location>
        <begin position="263"/>
        <end position="288"/>
    </location>
</feature>
<evidence type="ECO:0000313" key="3">
    <source>
        <dbReference type="Proteomes" id="UP001291653"/>
    </source>
</evidence>
<organism evidence="2 3">
    <name type="scientific">Streptomyces yaizuensis</name>
    <dbReference type="NCBI Taxonomy" id="2989713"/>
    <lineage>
        <taxon>Bacteria</taxon>
        <taxon>Bacillati</taxon>
        <taxon>Actinomycetota</taxon>
        <taxon>Actinomycetes</taxon>
        <taxon>Kitasatosporales</taxon>
        <taxon>Streptomycetaceae</taxon>
        <taxon>Streptomyces</taxon>
    </lineage>
</organism>
<dbReference type="InterPro" id="IPR036388">
    <property type="entry name" value="WH-like_DNA-bd_sf"/>
</dbReference>
<name>A0ABQ5P6J8_9ACTN</name>
<sequence>MSTTALEPGPSRLTWPPPAAALDGPAPARPNQSVRCGLRVLRVLHDLGPYEDHQVAEIAEAAELRGPHVSRLLGAAVAERVAERGERHGSYRLTRAGRALLDVRAAGPVHPRIRELLRALHEETGLAVAYHQPGWRPGSGLRLELVDALCPPHPELHRAVKQQHENLPHSAAGRAALAFLPDGMTTGADDRPLTLPAHIRESITAGQIAASRTATGQALATCVRRAGAVVAILTVLGPAAAFTDPLLVQEYAVLLRRAAQRAGSPAPAGIRPGPEPSATPPRPGLLAV</sequence>
<feature type="region of interest" description="Disordered" evidence="1">
    <location>
        <begin position="1"/>
        <end position="30"/>
    </location>
</feature>
<dbReference type="EMBL" id="BSBI01000013">
    <property type="protein sequence ID" value="GLF98218.1"/>
    <property type="molecule type" value="Genomic_DNA"/>
</dbReference>
<reference evidence="2 3" key="1">
    <citation type="submission" date="2022-10" db="EMBL/GenBank/DDBJ databases">
        <title>Draft genome sequence of Streptomyces sp. YSPA8.</title>
        <authorList>
            <person name="Moriuchi R."/>
            <person name="Dohra H."/>
            <person name="Yamamura H."/>
            <person name="Kodani S."/>
        </authorList>
    </citation>
    <scope>NUCLEOTIDE SEQUENCE [LARGE SCALE GENOMIC DNA]</scope>
    <source>
        <strain evidence="2 3">YSPA8</strain>
    </source>
</reference>
<dbReference type="RefSeq" id="WP_323450201.1">
    <property type="nucleotide sequence ID" value="NZ_BSBI01000013.1"/>
</dbReference>
<gene>
    <name evidence="2" type="ORF">SYYSPA8_27995</name>
</gene>
<comment type="caution">
    <text evidence="2">The sequence shown here is derived from an EMBL/GenBank/DDBJ whole genome shotgun (WGS) entry which is preliminary data.</text>
</comment>
<accession>A0ABQ5P6J8</accession>
<dbReference type="InterPro" id="IPR036390">
    <property type="entry name" value="WH_DNA-bd_sf"/>
</dbReference>
<dbReference type="SUPFAM" id="SSF55781">
    <property type="entry name" value="GAF domain-like"/>
    <property type="match status" value="1"/>
</dbReference>
<evidence type="ECO:0008006" key="4">
    <source>
        <dbReference type="Google" id="ProtNLM"/>
    </source>
</evidence>
<keyword evidence="3" id="KW-1185">Reference proteome</keyword>
<protein>
    <recommendedName>
        <fullName evidence="4">MarR family transcriptional regulator</fullName>
    </recommendedName>
</protein>
<feature type="compositionally biased region" description="Pro residues" evidence="1">
    <location>
        <begin position="273"/>
        <end position="288"/>
    </location>
</feature>
<evidence type="ECO:0000256" key="1">
    <source>
        <dbReference type="SAM" id="MobiDB-lite"/>
    </source>
</evidence>
<dbReference type="Gene3D" id="1.10.10.10">
    <property type="entry name" value="Winged helix-like DNA-binding domain superfamily/Winged helix DNA-binding domain"/>
    <property type="match status" value="1"/>
</dbReference>
<dbReference type="Proteomes" id="UP001291653">
    <property type="component" value="Unassembled WGS sequence"/>
</dbReference>
<proteinExistence type="predicted"/>
<evidence type="ECO:0000313" key="2">
    <source>
        <dbReference type="EMBL" id="GLF98218.1"/>
    </source>
</evidence>